<sequence>MNRRIFLKNSALAGFSFVLPKISHSFAGRLNKTIQLGLISDLHQDIMHDGYSRMERFVKEVKKSKPDAIVQLGDFAYPKPENAAVIDLFNGANPNAFHVIGNHDTDSGHTKDQCLEKWGMPSPYYSKEVKGLKLIVLDCNEKGSATHTGGYVSFVGSVQMKWLKEELEATELPVLIISHQPLAGIIAVDNAKEIQTLLSQHAEKIMLCLNGHSHLDQHLLIEGVNYLHINSASYYWVGGDYEHESYSEEIIKEHPWIAMTCPYEESLFAFLTLDPASKTVTVKGRKSKWVGKSPKQLGYKIEEEPKLLDWVMPEIKNLKIS</sequence>
<feature type="domain" description="Calcineurin-like phosphoesterase" evidence="1">
    <location>
        <begin position="37"/>
        <end position="214"/>
    </location>
</feature>
<dbReference type="PANTHER" id="PTHR43143:SF1">
    <property type="entry name" value="SERINE_THREONINE-PROTEIN PHOSPHATASE CPPED1"/>
    <property type="match status" value="1"/>
</dbReference>
<proteinExistence type="predicted"/>
<name>A0A1I6XE32_9BACT</name>
<dbReference type="InterPro" id="IPR004843">
    <property type="entry name" value="Calcineurin-like_PHP"/>
</dbReference>
<evidence type="ECO:0000313" key="2">
    <source>
        <dbReference type="EMBL" id="SFT36568.1"/>
    </source>
</evidence>
<dbReference type="RefSeq" id="WP_091691055.1">
    <property type="nucleotide sequence ID" value="NZ_FPBF01000001.1"/>
</dbReference>
<evidence type="ECO:0000313" key="3">
    <source>
        <dbReference type="Proteomes" id="UP000199673"/>
    </source>
</evidence>
<dbReference type="InterPro" id="IPR051918">
    <property type="entry name" value="STPP_CPPED1"/>
</dbReference>
<reference evidence="3" key="1">
    <citation type="submission" date="2016-10" db="EMBL/GenBank/DDBJ databases">
        <authorList>
            <person name="Varghese N."/>
            <person name="Submissions S."/>
        </authorList>
    </citation>
    <scope>NUCLEOTIDE SEQUENCE [LARGE SCALE GENOMIC DNA]</scope>
    <source>
        <strain evidence="3">DSM 23445</strain>
    </source>
</reference>
<dbReference type="Pfam" id="PF00149">
    <property type="entry name" value="Metallophos"/>
    <property type="match status" value="1"/>
</dbReference>
<evidence type="ECO:0000259" key="1">
    <source>
        <dbReference type="Pfam" id="PF00149"/>
    </source>
</evidence>
<dbReference type="Gene3D" id="3.60.21.10">
    <property type="match status" value="1"/>
</dbReference>
<keyword evidence="3" id="KW-1185">Reference proteome</keyword>
<accession>A0A1I6XE32</accession>
<dbReference type="AlphaFoldDB" id="A0A1I6XE32"/>
<dbReference type="InterPro" id="IPR029052">
    <property type="entry name" value="Metallo-depent_PP-like"/>
</dbReference>
<protein>
    <submittedName>
        <fullName evidence="2">3',5'-cyclic AMP phosphodiesterase CpdA</fullName>
    </submittedName>
</protein>
<dbReference type="EMBL" id="FPBF01000001">
    <property type="protein sequence ID" value="SFT36568.1"/>
    <property type="molecule type" value="Genomic_DNA"/>
</dbReference>
<dbReference type="STRING" id="305507.SAMN04489724_0426"/>
<dbReference type="GO" id="GO:0016787">
    <property type="term" value="F:hydrolase activity"/>
    <property type="evidence" value="ECO:0007669"/>
    <property type="project" value="InterPro"/>
</dbReference>
<dbReference type="SUPFAM" id="SSF56300">
    <property type="entry name" value="Metallo-dependent phosphatases"/>
    <property type="match status" value="1"/>
</dbReference>
<gene>
    <name evidence="2" type="ORF">SAMN04489724_0426</name>
</gene>
<dbReference type="OrthoDB" id="9816081at2"/>
<dbReference type="Proteomes" id="UP000199673">
    <property type="component" value="Unassembled WGS sequence"/>
</dbReference>
<dbReference type="PANTHER" id="PTHR43143">
    <property type="entry name" value="METALLOPHOSPHOESTERASE, CALCINEURIN SUPERFAMILY"/>
    <property type="match status" value="1"/>
</dbReference>
<organism evidence="2 3">
    <name type="scientific">Algoriphagus locisalis</name>
    <dbReference type="NCBI Taxonomy" id="305507"/>
    <lineage>
        <taxon>Bacteria</taxon>
        <taxon>Pseudomonadati</taxon>
        <taxon>Bacteroidota</taxon>
        <taxon>Cytophagia</taxon>
        <taxon>Cytophagales</taxon>
        <taxon>Cyclobacteriaceae</taxon>
        <taxon>Algoriphagus</taxon>
    </lineage>
</organism>